<keyword evidence="2" id="KW-1185">Reference proteome</keyword>
<evidence type="ECO:0000313" key="1">
    <source>
        <dbReference type="EMBL" id="AFK04566.1"/>
    </source>
</evidence>
<organism evidence="1 2">
    <name type="scientific">Emticicia oligotrophica (strain DSM 17448 / CIP 109782 / MTCC 6937 / GPTSA100-15)</name>
    <dbReference type="NCBI Taxonomy" id="929562"/>
    <lineage>
        <taxon>Bacteria</taxon>
        <taxon>Pseudomonadati</taxon>
        <taxon>Bacteroidota</taxon>
        <taxon>Cytophagia</taxon>
        <taxon>Cytophagales</taxon>
        <taxon>Leadbetterellaceae</taxon>
        <taxon>Emticicia</taxon>
    </lineage>
</organism>
<dbReference type="CDD" id="cd00586">
    <property type="entry name" value="4HBT"/>
    <property type="match status" value="1"/>
</dbReference>
<proteinExistence type="predicted"/>
<protein>
    <submittedName>
        <fullName evidence="1">Thioesterase-like protein</fullName>
    </submittedName>
</protein>
<dbReference type="Proteomes" id="UP000002875">
    <property type="component" value="Chromosome"/>
</dbReference>
<name>A0ABM5N4X7_EMTOG</name>
<reference evidence="1 2" key="1">
    <citation type="submission" date="2011-07" db="EMBL/GenBank/DDBJ databases">
        <title>The complete genome of chromosome of Emticicia oligotrophica DSM 17448.</title>
        <authorList>
            <consortium name="US DOE Joint Genome Institute (JGI-PGF)"/>
            <person name="Lucas S."/>
            <person name="Han J."/>
            <person name="Lapidus A."/>
            <person name="Bruce D."/>
            <person name="Goodwin L."/>
            <person name="Pitluck S."/>
            <person name="Peters L."/>
            <person name="Kyrpides N."/>
            <person name="Mavromatis K."/>
            <person name="Ivanova N."/>
            <person name="Ovchinnikova G."/>
            <person name="Teshima H."/>
            <person name="Detter J.C."/>
            <person name="Tapia R."/>
            <person name="Han C."/>
            <person name="Land M."/>
            <person name="Hauser L."/>
            <person name="Markowitz V."/>
            <person name="Cheng J.-F."/>
            <person name="Hugenholtz P."/>
            <person name="Woyke T."/>
            <person name="Wu D."/>
            <person name="Tindall B."/>
            <person name="Pomrenke H."/>
            <person name="Brambilla E."/>
            <person name="Klenk H.-P."/>
            <person name="Eisen J.A."/>
        </authorList>
    </citation>
    <scope>NUCLEOTIDE SEQUENCE [LARGE SCALE GENOMIC DNA]</scope>
    <source>
        <strain evidence="1 2">DSM 17448</strain>
    </source>
</reference>
<dbReference type="RefSeq" id="WP_015030255.1">
    <property type="nucleotide sequence ID" value="NC_018748.1"/>
</dbReference>
<sequence>MQRLESFSKTYEIGWNHLDANAHVKNSAYAEFGDDVRIAFWQTCGASPLLMHELGVGPILFDSYIQFYKELHLSESIIVDIALENISEDFRKWKIIQHIYKQEGLILAAKITLNGSFMDLKTRKVCPAIGAMRDSFLIMPTKPIKEF</sequence>
<evidence type="ECO:0000313" key="2">
    <source>
        <dbReference type="Proteomes" id="UP000002875"/>
    </source>
</evidence>
<dbReference type="InterPro" id="IPR029069">
    <property type="entry name" value="HotDog_dom_sf"/>
</dbReference>
<gene>
    <name evidence="1" type="ordered locus">Emtol_3437</name>
</gene>
<dbReference type="EMBL" id="CP002961">
    <property type="protein sequence ID" value="AFK04566.1"/>
    <property type="molecule type" value="Genomic_DNA"/>
</dbReference>
<accession>A0ABM5N4X7</accession>
<dbReference type="Gene3D" id="3.10.129.10">
    <property type="entry name" value="Hotdog Thioesterase"/>
    <property type="match status" value="1"/>
</dbReference>
<dbReference type="SUPFAM" id="SSF54637">
    <property type="entry name" value="Thioesterase/thiol ester dehydrase-isomerase"/>
    <property type="match status" value="1"/>
</dbReference>
<dbReference type="Pfam" id="PF13279">
    <property type="entry name" value="4HBT_2"/>
    <property type="match status" value="1"/>
</dbReference>